<dbReference type="Gene3D" id="2.60.120.260">
    <property type="entry name" value="Galactose-binding domain-like"/>
    <property type="match status" value="1"/>
</dbReference>
<sequence length="287" mass="30941">MSASVLISEAGTVTGTETTSTTIEVSLATAGITTTSKETSSSTIDATTKSIVSVYVSETYTEPSFTALTAASTETQLTTDATIDTTSMVTEAATTSTKTESSTTTTAAEPPIQIVEITQNGGFDNSGTDPAPWTIVGATSLSGLNDEEQKDGSYCHRFGDFTDNTNARTYGVSQGVPVYQGIEYTLSAWIKQRCIFRETPDDTLDCRDTSNRISLTVDGVGSSSQNEISNDSQYHEFKTTLQYCGPEIEETDLCALIEVREGEDYQFFMDTISFAQGRQLELDLDEE</sequence>
<reference evidence="1" key="1">
    <citation type="submission" date="2022-09" db="EMBL/GenBank/DDBJ databases">
        <title>Fusarium specimens isolated from Avocado Roots.</title>
        <authorList>
            <person name="Stajich J."/>
            <person name="Roper C."/>
            <person name="Heimlech-Rivalta G."/>
        </authorList>
    </citation>
    <scope>NUCLEOTIDE SEQUENCE</scope>
    <source>
        <strain evidence="1">CF00136</strain>
    </source>
</reference>
<dbReference type="EMBL" id="JAOQAZ010000027">
    <property type="protein sequence ID" value="KAJ4251829.1"/>
    <property type="molecule type" value="Genomic_DNA"/>
</dbReference>
<comment type="caution">
    <text evidence="1">The sequence shown here is derived from an EMBL/GenBank/DDBJ whole genome shotgun (WGS) entry which is preliminary data.</text>
</comment>
<gene>
    <name evidence="1" type="ORF">NW762_011126</name>
</gene>
<organism evidence="1 2">
    <name type="scientific">Fusarium torreyae</name>
    <dbReference type="NCBI Taxonomy" id="1237075"/>
    <lineage>
        <taxon>Eukaryota</taxon>
        <taxon>Fungi</taxon>
        <taxon>Dikarya</taxon>
        <taxon>Ascomycota</taxon>
        <taxon>Pezizomycotina</taxon>
        <taxon>Sordariomycetes</taxon>
        <taxon>Hypocreomycetidae</taxon>
        <taxon>Hypocreales</taxon>
        <taxon>Nectriaceae</taxon>
        <taxon>Fusarium</taxon>
    </lineage>
</organism>
<protein>
    <recommendedName>
        <fullName evidence="3">CBM-cenC domain-containing protein</fullName>
    </recommendedName>
</protein>
<accession>A0A9W8RPU0</accession>
<dbReference type="Proteomes" id="UP001152049">
    <property type="component" value="Unassembled WGS sequence"/>
</dbReference>
<dbReference type="OrthoDB" id="5105784at2759"/>
<dbReference type="AlphaFoldDB" id="A0A9W8RPU0"/>
<proteinExistence type="predicted"/>
<evidence type="ECO:0000313" key="2">
    <source>
        <dbReference type="Proteomes" id="UP001152049"/>
    </source>
</evidence>
<evidence type="ECO:0008006" key="3">
    <source>
        <dbReference type="Google" id="ProtNLM"/>
    </source>
</evidence>
<name>A0A9W8RPU0_9HYPO</name>
<evidence type="ECO:0000313" key="1">
    <source>
        <dbReference type="EMBL" id="KAJ4251829.1"/>
    </source>
</evidence>
<keyword evidence="2" id="KW-1185">Reference proteome</keyword>